<evidence type="ECO:0000313" key="3">
    <source>
        <dbReference type="Proteomes" id="UP000774570"/>
    </source>
</evidence>
<name>A0ABS7FMH0_9ACTN</name>
<protein>
    <submittedName>
        <fullName evidence="2">DUF397 domain-containing protein</fullName>
    </submittedName>
</protein>
<sequence>MSKTWRKSSYSDGGTSGNCVEVANLGTSIGVRDSKNPSCGHLAVPRRDLVALTDHIKSGKLDL</sequence>
<proteinExistence type="predicted"/>
<feature type="domain" description="DUF397" evidence="1">
    <location>
        <begin position="4"/>
        <end position="57"/>
    </location>
</feature>
<reference evidence="2 3" key="1">
    <citation type="submission" date="2021-07" db="EMBL/GenBank/DDBJ databases">
        <title>Actinomadura sp. PM05-2 isolated from lichen.</title>
        <authorList>
            <person name="Somphong A."/>
            <person name="Phongsopitanun W."/>
            <person name="Tanasupawat S."/>
            <person name="Peongsungnone V."/>
        </authorList>
    </citation>
    <scope>NUCLEOTIDE SEQUENCE [LARGE SCALE GENOMIC DNA]</scope>
    <source>
        <strain evidence="2 3">PM05-2</strain>
    </source>
</reference>
<accession>A0ABS7FMH0</accession>
<dbReference type="EMBL" id="JAIBOA010000002">
    <property type="protein sequence ID" value="MBW8481561.1"/>
    <property type="molecule type" value="Genomic_DNA"/>
</dbReference>
<gene>
    <name evidence="2" type="ORF">K1Y72_04195</name>
</gene>
<dbReference type="Pfam" id="PF04149">
    <property type="entry name" value="DUF397"/>
    <property type="match status" value="1"/>
</dbReference>
<organism evidence="2 3">
    <name type="scientific">Actinomadura parmotrematis</name>
    <dbReference type="NCBI Taxonomy" id="2864039"/>
    <lineage>
        <taxon>Bacteria</taxon>
        <taxon>Bacillati</taxon>
        <taxon>Actinomycetota</taxon>
        <taxon>Actinomycetes</taxon>
        <taxon>Streptosporangiales</taxon>
        <taxon>Thermomonosporaceae</taxon>
        <taxon>Actinomadura</taxon>
    </lineage>
</organism>
<comment type="caution">
    <text evidence="2">The sequence shown here is derived from an EMBL/GenBank/DDBJ whole genome shotgun (WGS) entry which is preliminary data.</text>
</comment>
<dbReference type="InterPro" id="IPR007278">
    <property type="entry name" value="DUF397"/>
</dbReference>
<dbReference type="RefSeq" id="WP_220163362.1">
    <property type="nucleotide sequence ID" value="NZ_JAIBOA010000002.1"/>
</dbReference>
<keyword evidence="3" id="KW-1185">Reference proteome</keyword>
<evidence type="ECO:0000259" key="1">
    <source>
        <dbReference type="Pfam" id="PF04149"/>
    </source>
</evidence>
<dbReference type="Proteomes" id="UP000774570">
    <property type="component" value="Unassembled WGS sequence"/>
</dbReference>
<evidence type="ECO:0000313" key="2">
    <source>
        <dbReference type="EMBL" id="MBW8481561.1"/>
    </source>
</evidence>